<proteinExistence type="predicted"/>
<dbReference type="InterPro" id="IPR050982">
    <property type="entry name" value="Auxin_biosynth/cation_transpt"/>
</dbReference>
<evidence type="ECO:0000256" key="1">
    <source>
        <dbReference type="ARBA" id="ARBA00023002"/>
    </source>
</evidence>
<name>A0ABS0H9I7_9ACTN</name>
<reference evidence="3 4" key="1">
    <citation type="submission" date="2020-11" db="EMBL/GenBank/DDBJ databases">
        <title>A novel isolate from a Black sea contaminated sediment with potential to produce alkanes: Plantactinospora alkalitolerans sp. nov.</title>
        <authorList>
            <person name="Carro L."/>
            <person name="Veyisoglu A."/>
            <person name="Guven K."/>
            <person name="Schumann P."/>
            <person name="Klenk H.-P."/>
            <person name="Sahin N."/>
        </authorList>
    </citation>
    <scope>NUCLEOTIDE SEQUENCE [LARGE SCALE GENOMIC DNA]</scope>
    <source>
        <strain evidence="3 4">S1510</strain>
    </source>
</reference>
<feature type="region of interest" description="Disordered" evidence="2">
    <location>
        <begin position="1"/>
        <end position="43"/>
    </location>
</feature>
<dbReference type="SUPFAM" id="SSF51905">
    <property type="entry name" value="FAD/NAD(P)-binding domain"/>
    <property type="match status" value="1"/>
</dbReference>
<dbReference type="Gene3D" id="3.50.50.60">
    <property type="entry name" value="FAD/NAD(P)-binding domain"/>
    <property type="match status" value="1"/>
</dbReference>
<dbReference type="PANTHER" id="PTHR43539:SF78">
    <property type="entry name" value="FLAVIN-CONTAINING MONOOXYGENASE"/>
    <property type="match status" value="1"/>
</dbReference>
<protein>
    <submittedName>
        <fullName evidence="3">NAD(P)/FAD-dependent oxidoreductase</fullName>
    </submittedName>
</protein>
<gene>
    <name evidence="3" type="ORF">I0C86_40385</name>
</gene>
<organism evidence="3 4">
    <name type="scientific">Plantactinospora alkalitolerans</name>
    <dbReference type="NCBI Taxonomy" id="2789879"/>
    <lineage>
        <taxon>Bacteria</taxon>
        <taxon>Bacillati</taxon>
        <taxon>Actinomycetota</taxon>
        <taxon>Actinomycetes</taxon>
        <taxon>Micromonosporales</taxon>
        <taxon>Micromonosporaceae</taxon>
        <taxon>Plantactinospora</taxon>
    </lineage>
</organism>
<accession>A0ABS0H9I7</accession>
<dbReference type="Proteomes" id="UP000638560">
    <property type="component" value="Unassembled WGS sequence"/>
</dbReference>
<comment type="caution">
    <text evidence="3">The sequence shown here is derived from an EMBL/GenBank/DDBJ whole genome shotgun (WGS) entry which is preliminary data.</text>
</comment>
<dbReference type="PRINTS" id="PR00469">
    <property type="entry name" value="PNDRDTASEII"/>
</dbReference>
<evidence type="ECO:0000256" key="2">
    <source>
        <dbReference type="SAM" id="MobiDB-lite"/>
    </source>
</evidence>
<evidence type="ECO:0000313" key="4">
    <source>
        <dbReference type="Proteomes" id="UP000638560"/>
    </source>
</evidence>
<evidence type="ECO:0000313" key="3">
    <source>
        <dbReference type="EMBL" id="MBF9135139.1"/>
    </source>
</evidence>
<keyword evidence="1" id="KW-0560">Oxidoreductase</keyword>
<dbReference type="Pfam" id="PF13738">
    <property type="entry name" value="Pyr_redox_3"/>
    <property type="match status" value="1"/>
</dbReference>
<dbReference type="PRINTS" id="PR00368">
    <property type="entry name" value="FADPNR"/>
</dbReference>
<keyword evidence="4" id="KW-1185">Reference proteome</keyword>
<sequence>MRSAAPESPSEPRPDPHRRSDRRAGCGRRGRRTVTDGTVGIGTERRPGVVTRKVSGRDVDVVVIGAGQAGLSAGHHLQRAGFAPETGYVLLDGGAGPGGAWRDRWPTLRLAGVHGIHDLPGRALGEPDPGRPAAEVVAEYFGAYEREFDLPVHRPVNVTEVRDRADGRLTVRTDAGEWTARALINATGTWRHPFWPYYPGQWSFAGRQLHTADYRGPAEFTGRRVVVVGGGTSAVQLLDEIAGVAEATRWVTRRPPVFDDAEFSEDRGRAAVARVDATVRAGRPPSSVVSATGLVWTPQTRRMDAAGLLRRLPMFARITPEGVVWPDGSSFDADVIFWCTGFRAVLDHLAPLRLRSPGGGILMDGTRVVTDDRVHLIGYGPSASTVGANRAGRDAVREIRRLLGGSPVTLR</sequence>
<dbReference type="EMBL" id="JADPUN010000419">
    <property type="protein sequence ID" value="MBF9135139.1"/>
    <property type="molecule type" value="Genomic_DNA"/>
</dbReference>
<feature type="compositionally biased region" description="Basic and acidic residues" evidence="2">
    <location>
        <begin position="10"/>
        <end position="24"/>
    </location>
</feature>
<dbReference type="PANTHER" id="PTHR43539">
    <property type="entry name" value="FLAVIN-BINDING MONOOXYGENASE-LIKE PROTEIN (AFU_ORTHOLOGUE AFUA_4G09220)"/>
    <property type="match status" value="1"/>
</dbReference>
<dbReference type="InterPro" id="IPR036188">
    <property type="entry name" value="FAD/NAD-bd_sf"/>
</dbReference>